<dbReference type="EMBL" id="LR797501">
    <property type="protein sequence ID" value="CAB4220958.1"/>
    <property type="molecule type" value="Genomic_DNA"/>
</dbReference>
<protein>
    <submittedName>
        <fullName evidence="2">Uncharacterized protein</fullName>
    </submittedName>
</protein>
<accession>A0A6J5QDK4</accession>
<dbReference type="EMBL" id="LR796981">
    <property type="protein sequence ID" value="CAB4179418.1"/>
    <property type="molecule type" value="Genomic_DNA"/>
</dbReference>
<feature type="compositionally biased region" description="Basic and acidic residues" evidence="1">
    <location>
        <begin position="26"/>
        <end position="55"/>
    </location>
</feature>
<gene>
    <name evidence="2" type="ORF">UFOVP1033_116</name>
    <name evidence="3" type="ORF">UFOVP1631_116</name>
</gene>
<sequence length="175" mass="19575">MMKRPPKDLGKAIKAGYQPMFMTGPEIKEHFPPLQGDKRNVALPEGEKANKYDIGERKETDSELWDRKLKESKYTGEQRYGKDAFSRDRNGAWRTLNGPSLARTGIEAKSSLETVAKKSGMPGYIAVQVGNAETQGQILGGHHRVALSAEQFQNHIFPVKYHSSLPEAKSEKGYQ</sequence>
<name>A0A6J5QDK4_9CAUD</name>
<feature type="region of interest" description="Disordered" evidence="1">
    <location>
        <begin position="24"/>
        <end position="55"/>
    </location>
</feature>
<reference evidence="2" key="1">
    <citation type="submission" date="2020-05" db="EMBL/GenBank/DDBJ databases">
        <authorList>
            <person name="Chiriac C."/>
            <person name="Salcher M."/>
            <person name="Ghai R."/>
            <person name="Kavagutti S V."/>
        </authorList>
    </citation>
    <scope>NUCLEOTIDE SEQUENCE</scope>
</reference>
<evidence type="ECO:0000313" key="2">
    <source>
        <dbReference type="EMBL" id="CAB4179418.1"/>
    </source>
</evidence>
<evidence type="ECO:0000313" key="3">
    <source>
        <dbReference type="EMBL" id="CAB4220958.1"/>
    </source>
</evidence>
<evidence type="ECO:0000256" key="1">
    <source>
        <dbReference type="SAM" id="MobiDB-lite"/>
    </source>
</evidence>
<organism evidence="2">
    <name type="scientific">uncultured Caudovirales phage</name>
    <dbReference type="NCBI Taxonomy" id="2100421"/>
    <lineage>
        <taxon>Viruses</taxon>
        <taxon>Duplodnaviria</taxon>
        <taxon>Heunggongvirae</taxon>
        <taxon>Uroviricota</taxon>
        <taxon>Caudoviricetes</taxon>
        <taxon>Peduoviridae</taxon>
        <taxon>Maltschvirus</taxon>
        <taxon>Maltschvirus maltsch</taxon>
    </lineage>
</organism>
<proteinExistence type="predicted"/>